<reference evidence="2 3" key="1">
    <citation type="submission" date="2019-09" db="EMBL/GenBank/DDBJ databases">
        <title>Chitinophaga ginsengihumi sp. nov., isolated from soil of ginseng rhizosphere.</title>
        <authorList>
            <person name="Lee J."/>
        </authorList>
    </citation>
    <scope>NUCLEOTIDE SEQUENCE [LARGE SCALE GENOMIC DNA]</scope>
    <source>
        <strain evidence="2 3">BN140078</strain>
    </source>
</reference>
<protein>
    <submittedName>
        <fullName evidence="2">SRPBCC family protein</fullName>
    </submittedName>
</protein>
<gene>
    <name evidence="2" type="ORF">F0L74_12140</name>
</gene>
<accession>A0A5B2VVX8</accession>
<comment type="caution">
    <text evidence="2">The sequence shown here is derived from an EMBL/GenBank/DDBJ whole genome shotgun (WGS) entry which is preliminary data.</text>
</comment>
<dbReference type="SUPFAM" id="SSF55961">
    <property type="entry name" value="Bet v1-like"/>
    <property type="match status" value="1"/>
</dbReference>
<name>A0A5B2VVX8_9BACT</name>
<keyword evidence="3" id="KW-1185">Reference proteome</keyword>
<sequence>MKILKRILIVIVILIAIPLIIALFSRKNYAVEREITINKPRQEVFDYIKYLKNQDNFSVWAKMDPGMKREYRGTDATVGFVSAWDSKKDVGAGEQEIKKITADGRIDYELRFIRPWAGRADSYLSTAPVSDNQTTVKWGMSSSMPYPMNIMLLVMDMDKVLGKDLQTGLTDLKTILEHP</sequence>
<dbReference type="EMBL" id="VUOC01000002">
    <property type="protein sequence ID" value="KAA2243255.1"/>
    <property type="molecule type" value="Genomic_DNA"/>
</dbReference>
<dbReference type="CDD" id="cd07818">
    <property type="entry name" value="SRPBCC_1"/>
    <property type="match status" value="1"/>
</dbReference>
<keyword evidence="1" id="KW-0812">Transmembrane</keyword>
<dbReference type="InterPro" id="IPR023393">
    <property type="entry name" value="START-like_dom_sf"/>
</dbReference>
<keyword evidence="1" id="KW-0472">Membrane</keyword>
<keyword evidence="1" id="KW-1133">Transmembrane helix</keyword>
<evidence type="ECO:0000313" key="3">
    <source>
        <dbReference type="Proteomes" id="UP000324611"/>
    </source>
</evidence>
<feature type="transmembrane region" description="Helical" evidence="1">
    <location>
        <begin position="7"/>
        <end position="25"/>
    </location>
</feature>
<organism evidence="2 3">
    <name type="scientific">Chitinophaga agrisoli</name>
    <dbReference type="NCBI Taxonomy" id="2607653"/>
    <lineage>
        <taxon>Bacteria</taxon>
        <taxon>Pseudomonadati</taxon>
        <taxon>Bacteroidota</taxon>
        <taxon>Chitinophagia</taxon>
        <taxon>Chitinophagales</taxon>
        <taxon>Chitinophagaceae</taxon>
        <taxon>Chitinophaga</taxon>
    </lineage>
</organism>
<evidence type="ECO:0000313" key="2">
    <source>
        <dbReference type="EMBL" id="KAA2243255.1"/>
    </source>
</evidence>
<evidence type="ECO:0000256" key="1">
    <source>
        <dbReference type="SAM" id="Phobius"/>
    </source>
</evidence>
<dbReference type="Gene3D" id="3.30.530.20">
    <property type="match status" value="1"/>
</dbReference>
<dbReference type="RefSeq" id="WP_149838131.1">
    <property type="nucleotide sequence ID" value="NZ_VUOC01000002.1"/>
</dbReference>
<dbReference type="AlphaFoldDB" id="A0A5B2VVX8"/>
<dbReference type="Proteomes" id="UP000324611">
    <property type="component" value="Unassembled WGS sequence"/>
</dbReference>
<reference evidence="2 3" key="2">
    <citation type="submission" date="2019-09" db="EMBL/GenBank/DDBJ databases">
        <authorList>
            <person name="Jin C."/>
        </authorList>
    </citation>
    <scope>NUCLEOTIDE SEQUENCE [LARGE SCALE GENOMIC DNA]</scope>
    <source>
        <strain evidence="2 3">BN140078</strain>
    </source>
</reference>
<proteinExistence type="predicted"/>